<reference evidence="3 4" key="1">
    <citation type="submission" date="2024-10" db="EMBL/GenBank/DDBJ databases">
        <title>The Natural Products Discovery Center: Release of the First 8490 Sequenced Strains for Exploring Actinobacteria Biosynthetic Diversity.</title>
        <authorList>
            <person name="Kalkreuter E."/>
            <person name="Kautsar S.A."/>
            <person name="Yang D."/>
            <person name="Bader C.D."/>
            <person name="Teijaro C.N."/>
            <person name="Fluegel L."/>
            <person name="Davis C.M."/>
            <person name="Simpson J.R."/>
            <person name="Lauterbach L."/>
            <person name="Steele A.D."/>
            <person name="Gui C."/>
            <person name="Meng S."/>
            <person name="Li G."/>
            <person name="Viehrig K."/>
            <person name="Ye F."/>
            <person name="Su P."/>
            <person name="Kiefer A.F."/>
            <person name="Nichols A."/>
            <person name="Cepeda A.J."/>
            <person name="Yan W."/>
            <person name="Fan B."/>
            <person name="Jiang Y."/>
            <person name="Adhikari A."/>
            <person name="Zheng C.-J."/>
            <person name="Schuster L."/>
            <person name="Cowan T.M."/>
            <person name="Smanski M.J."/>
            <person name="Chevrette M.G."/>
            <person name="De Carvalho L.P.S."/>
            <person name="Shen B."/>
        </authorList>
    </citation>
    <scope>NUCLEOTIDE SEQUENCE [LARGE SCALE GENOMIC DNA]</scope>
    <source>
        <strain evidence="3 4">NPDC002173</strain>
    </source>
</reference>
<dbReference type="SUPFAM" id="SSF54637">
    <property type="entry name" value="Thioesterase/thiol ester dehydrase-isomerase"/>
    <property type="match status" value="2"/>
</dbReference>
<dbReference type="Pfam" id="PF20791">
    <property type="entry name" value="Acyl-ACP_TE_C"/>
    <property type="match status" value="1"/>
</dbReference>
<evidence type="ECO:0000259" key="2">
    <source>
        <dbReference type="Pfam" id="PF20791"/>
    </source>
</evidence>
<dbReference type="Proteomes" id="UP001602013">
    <property type="component" value="Unassembled WGS sequence"/>
</dbReference>
<protein>
    <recommendedName>
        <fullName evidence="2">Acyl-ACP thioesterase-like C-terminal domain-containing protein</fullName>
    </recommendedName>
</protein>
<accession>A0ABW6T107</accession>
<dbReference type="InterPro" id="IPR029069">
    <property type="entry name" value="HotDog_dom_sf"/>
</dbReference>
<feature type="region of interest" description="Disordered" evidence="1">
    <location>
        <begin position="275"/>
        <end position="303"/>
    </location>
</feature>
<dbReference type="EMBL" id="JBIASD010000028">
    <property type="protein sequence ID" value="MFF3670208.1"/>
    <property type="molecule type" value="Genomic_DNA"/>
</dbReference>
<comment type="caution">
    <text evidence="3">The sequence shown here is derived from an EMBL/GenBank/DDBJ whole genome shotgun (WGS) entry which is preliminary data.</text>
</comment>
<feature type="compositionally biased region" description="Gly residues" evidence="1">
    <location>
        <begin position="294"/>
        <end position="303"/>
    </location>
</feature>
<dbReference type="InterPro" id="IPR049427">
    <property type="entry name" value="Acyl-ACP_TE_C"/>
</dbReference>
<name>A0ABW6T107_9ACTN</name>
<evidence type="ECO:0000256" key="1">
    <source>
        <dbReference type="SAM" id="MobiDB-lite"/>
    </source>
</evidence>
<dbReference type="RefSeq" id="WP_387416455.1">
    <property type="nucleotide sequence ID" value="NZ_JBIASD010000028.1"/>
</dbReference>
<keyword evidence="4" id="KW-1185">Reference proteome</keyword>
<organism evidence="3 4">
    <name type="scientific">Microtetraspora malaysiensis</name>
    <dbReference type="NCBI Taxonomy" id="161358"/>
    <lineage>
        <taxon>Bacteria</taxon>
        <taxon>Bacillati</taxon>
        <taxon>Actinomycetota</taxon>
        <taxon>Actinomycetes</taxon>
        <taxon>Streptosporangiales</taxon>
        <taxon>Streptosporangiaceae</taxon>
        <taxon>Microtetraspora</taxon>
    </lineage>
</organism>
<evidence type="ECO:0000313" key="3">
    <source>
        <dbReference type="EMBL" id="MFF3670208.1"/>
    </source>
</evidence>
<proteinExistence type="predicted"/>
<gene>
    <name evidence="3" type="ORF">ACFYXI_31940</name>
</gene>
<sequence length="303" mass="31731">MTAPGDRGPDQLTVRYSDLDVAGHVNNVAWLRFVHVGVSRAVAAWRPPGGSGRAGDGSGAVAWRWADIRYRRAVQAVGTPITVRAIPVERPEGLLVTCEVGAAGPDGRMTECVTADVFLGPPAPTALERDTPHACHASGTEPPARTGRWPWSLVVPVRAGDRAGGGSLSPVAAADLLQEARHDALSTWRHNIRGRLVVARTTFCLGQAAAGQEILLHSRCSRVGRASVELTSRGVDPAGGAVVIRSTTRIARLLTDADQEAAPWSDAERALLQDMGMSTRPGGPGTVPPNGHDPSGGCGQLDI</sequence>
<feature type="domain" description="Acyl-ACP thioesterase-like C-terminal" evidence="2">
    <location>
        <begin position="10"/>
        <end position="34"/>
    </location>
</feature>
<evidence type="ECO:0000313" key="4">
    <source>
        <dbReference type="Proteomes" id="UP001602013"/>
    </source>
</evidence>
<dbReference type="Gene3D" id="3.10.129.10">
    <property type="entry name" value="Hotdog Thioesterase"/>
    <property type="match status" value="2"/>
</dbReference>